<sequence>MTVNLRGQVKRMHVGVYTSPGSLACHRTKKALDRYGVHYELFDVTRDVHAARMVQSLGYDELPVVYVRDTLAEPEHWSGYQPGSIDELARFAADTAIFAPADEAVHGIPVAQ</sequence>
<evidence type="ECO:0000259" key="1">
    <source>
        <dbReference type="Pfam" id="PF00462"/>
    </source>
</evidence>
<gene>
    <name evidence="2" type="ORF">FHU29_002041</name>
</gene>
<dbReference type="RefSeq" id="WP_232323001.1">
    <property type="nucleotide sequence ID" value="NZ_BDDI01000011.1"/>
</dbReference>
<accession>A0A839RL20</accession>
<proteinExistence type="predicted"/>
<dbReference type="SUPFAM" id="SSF52833">
    <property type="entry name" value="Thioredoxin-like"/>
    <property type="match status" value="1"/>
</dbReference>
<reference evidence="2 3" key="1">
    <citation type="submission" date="2020-08" db="EMBL/GenBank/DDBJ databases">
        <title>Sequencing the genomes of 1000 actinobacteria strains.</title>
        <authorList>
            <person name="Klenk H.-P."/>
        </authorList>
    </citation>
    <scope>NUCLEOTIDE SEQUENCE [LARGE SCALE GENOMIC DNA]</scope>
    <source>
        <strain evidence="2 3">DSM 45258</strain>
    </source>
</reference>
<dbReference type="PROSITE" id="PS51354">
    <property type="entry name" value="GLUTAREDOXIN_2"/>
    <property type="match status" value="1"/>
</dbReference>
<dbReference type="Pfam" id="PF00462">
    <property type="entry name" value="Glutaredoxin"/>
    <property type="match status" value="1"/>
</dbReference>
<dbReference type="AlphaFoldDB" id="A0A839RL20"/>
<keyword evidence="3" id="KW-1185">Reference proteome</keyword>
<comment type="caution">
    <text evidence="2">The sequence shown here is derived from an EMBL/GenBank/DDBJ whole genome shotgun (WGS) entry which is preliminary data.</text>
</comment>
<protein>
    <submittedName>
        <fullName evidence="2">Glutaredoxin-like protein NrdH</fullName>
    </submittedName>
</protein>
<dbReference type="PROSITE" id="PS51257">
    <property type="entry name" value="PROKAR_LIPOPROTEIN"/>
    <property type="match status" value="1"/>
</dbReference>
<feature type="domain" description="Glutaredoxin" evidence="1">
    <location>
        <begin position="16"/>
        <end position="70"/>
    </location>
</feature>
<organism evidence="2 3">
    <name type="scientific">Hoyosella altamirensis</name>
    <dbReference type="NCBI Taxonomy" id="616997"/>
    <lineage>
        <taxon>Bacteria</taxon>
        <taxon>Bacillati</taxon>
        <taxon>Actinomycetota</taxon>
        <taxon>Actinomycetes</taxon>
        <taxon>Mycobacteriales</taxon>
        <taxon>Hoyosellaceae</taxon>
        <taxon>Hoyosella</taxon>
    </lineage>
</organism>
<evidence type="ECO:0000313" key="3">
    <source>
        <dbReference type="Proteomes" id="UP000567922"/>
    </source>
</evidence>
<dbReference type="EMBL" id="JACHWS010000002">
    <property type="protein sequence ID" value="MBB3037592.1"/>
    <property type="molecule type" value="Genomic_DNA"/>
</dbReference>
<dbReference type="InterPro" id="IPR002109">
    <property type="entry name" value="Glutaredoxin"/>
</dbReference>
<dbReference type="Gene3D" id="3.40.30.10">
    <property type="entry name" value="Glutaredoxin"/>
    <property type="match status" value="1"/>
</dbReference>
<evidence type="ECO:0000313" key="2">
    <source>
        <dbReference type="EMBL" id="MBB3037592.1"/>
    </source>
</evidence>
<dbReference type="Proteomes" id="UP000567922">
    <property type="component" value="Unassembled WGS sequence"/>
</dbReference>
<name>A0A839RL20_9ACTN</name>
<dbReference type="InterPro" id="IPR036249">
    <property type="entry name" value="Thioredoxin-like_sf"/>
</dbReference>
<dbReference type="CDD" id="cd02976">
    <property type="entry name" value="NrdH"/>
    <property type="match status" value="1"/>
</dbReference>